<sequence length="204" mass="21724">MSRLLIAALAVLLAGCAIPQPRTATKTAEPTLAAGVRLSDQDLQARWWTWALASPEERNPVADVTGKFCAEDQPKDVWFLAGTFGGAVERTCQVPAGRPLAAPAVNLYSANTAHCREFMTGVKGTITLDGKPVELRRIDPVEITFQVAKDNATGERAGKQAAQACGLWAWIPPLTPGEHDLLIEGEAGSFSTSAHYKLTITGGD</sequence>
<feature type="signal peptide" evidence="1">
    <location>
        <begin position="1"/>
        <end position="19"/>
    </location>
</feature>
<dbReference type="EMBL" id="JBHRZI010000030">
    <property type="protein sequence ID" value="MFC3896738.1"/>
    <property type="molecule type" value="Genomic_DNA"/>
</dbReference>
<protein>
    <recommendedName>
        <fullName evidence="4">Lipoprotein</fullName>
    </recommendedName>
</protein>
<proteinExistence type="predicted"/>
<dbReference type="Proteomes" id="UP001595690">
    <property type="component" value="Unassembled WGS sequence"/>
</dbReference>
<keyword evidence="3" id="KW-1185">Reference proteome</keyword>
<reference evidence="3" key="1">
    <citation type="journal article" date="2019" name="Int. J. Syst. Evol. Microbiol.">
        <title>The Global Catalogue of Microorganisms (GCM) 10K type strain sequencing project: providing services to taxonomists for standard genome sequencing and annotation.</title>
        <authorList>
            <consortium name="The Broad Institute Genomics Platform"/>
            <consortium name="The Broad Institute Genome Sequencing Center for Infectious Disease"/>
            <person name="Wu L."/>
            <person name="Ma J."/>
        </authorList>
    </citation>
    <scope>NUCLEOTIDE SEQUENCE [LARGE SCALE GENOMIC DNA]</scope>
    <source>
        <strain evidence="3">CGMCC 4.7405</strain>
    </source>
</reference>
<dbReference type="RefSeq" id="WP_382378245.1">
    <property type="nucleotide sequence ID" value="NZ_JBHRZI010000030.1"/>
</dbReference>
<evidence type="ECO:0008006" key="4">
    <source>
        <dbReference type="Google" id="ProtNLM"/>
    </source>
</evidence>
<name>A0ABV8C426_9PSEU</name>
<accession>A0ABV8C426</accession>
<comment type="caution">
    <text evidence="2">The sequence shown here is derived from an EMBL/GenBank/DDBJ whole genome shotgun (WGS) entry which is preliminary data.</text>
</comment>
<evidence type="ECO:0000256" key="1">
    <source>
        <dbReference type="SAM" id="SignalP"/>
    </source>
</evidence>
<dbReference type="PROSITE" id="PS51257">
    <property type="entry name" value="PROKAR_LIPOPROTEIN"/>
    <property type="match status" value="1"/>
</dbReference>
<evidence type="ECO:0000313" key="3">
    <source>
        <dbReference type="Proteomes" id="UP001595690"/>
    </source>
</evidence>
<keyword evidence="1" id="KW-0732">Signal</keyword>
<feature type="chain" id="PRO_5047224613" description="Lipoprotein" evidence="1">
    <location>
        <begin position="20"/>
        <end position="204"/>
    </location>
</feature>
<evidence type="ECO:0000313" key="2">
    <source>
        <dbReference type="EMBL" id="MFC3896738.1"/>
    </source>
</evidence>
<gene>
    <name evidence="2" type="ORF">ACFOWZ_35115</name>
</gene>
<organism evidence="2 3">
    <name type="scientific">Lentzea rhizosphaerae</name>
    <dbReference type="NCBI Taxonomy" id="2041025"/>
    <lineage>
        <taxon>Bacteria</taxon>
        <taxon>Bacillati</taxon>
        <taxon>Actinomycetota</taxon>
        <taxon>Actinomycetes</taxon>
        <taxon>Pseudonocardiales</taxon>
        <taxon>Pseudonocardiaceae</taxon>
        <taxon>Lentzea</taxon>
    </lineage>
</organism>